<dbReference type="PANTHER" id="PTHR44099">
    <property type="entry name" value="RABCONNECTIN-3B, ISOFORM A"/>
    <property type="match status" value="1"/>
</dbReference>
<dbReference type="InterPro" id="IPR000253">
    <property type="entry name" value="FHA_dom"/>
</dbReference>
<organism evidence="2 3">
    <name type="scientific">Blepharisma stoltei</name>
    <dbReference type="NCBI Taxonomy" id="1481888"/>
    <lineage>
        <taxon>Eukaryota</taxon>
        <taxon>Sar</taxon>
        <taxon>Alveolata</taxon>
        <taxon>Ciliophora</taxon>
        <taxon>Postciliodesmatophora</taxon>
        <taxon>Heterotrichea</taxon>
        <taxon>Heterotrichida</taxon>
        <taxon>Blepharismidae</taxon>
        <taxon>Blepharisma</taxon>
    </lineage>
</organism>
<dbReference type="Gene3D" id="2.130.10.10">
    <property type="entry name" value="YVTN repeat-like/Quinoprotein amine dehydrogenase"/>
    <property type="match status" value="3"/>
</dbReference>
<dbReference type="GO" id="GO:0005737">
    <property type="term" value="C:cytoplasm"/>
    <property type="evidence" value="ECO:0007669"/>
    <property type="project" value="TreeGrafter"/>
</dbReference>
<sequence length="1176" mass="134462">MSLENIPFIFWNKNSQGLIHNITCTSIKDKKICTGCDSGEICIWTQIQDKFLPHVICTIGKDVECRALTFITPLNSDLIGCDQCIASLHADSIIRCWDIRDGRCIISSENGTLPNSTRLDMMITIQQRFLAISGEIMNIFLVDSWTMEILATYTMDNKVSWISSWNHLANNYLAGSDLGGKIEFWKIPDLKNFSYGKDDFPGFKLDAVYKVYTDENPTSFCFSQTDSIMAIAHAKSIQFLHEDWIMSKVQEKAFLEMDKPIVSIGFSYYYFFVFLNDGVLLRYESMNILNEITEDELSLSRSGSKIMTVLANDEYNLNSLESETTYIDRTLNNTIFYNDFIISYKHQSIIILNLLDFKPDKITNTNIIQFSLKSIGHESYADSRLHLLFKENEIITVSTIALTDKWPFYLIGTSLGNIYVCPFQPNQLVYTYSYHKAPITCIYLTKNKLVTCGKDSLMCLWEFSIENHEIEAKSPEKQNEIYPKAPRMFFRSQTSYQNQASSAIRPEVKKNHPEQVIPIHTSAVKKVIEISILGENNSHSILDYWKRIILSQCKDGSILLISLITNNILCYFQPLQSNVIEAHLLLAQNYLFIICDNQKLYIFDTAIQALERAIPMDQIHIILNQEINAPLSPVKEKEKEVSSYIHKLLWNHIKFQCEEGYKAPITVDQISIGGSDFPLLHANVSSAIKRINENSLRLSEAEYLLGLITCWKAECKGHTSLKEYLKKYLSFEEPLVSCHIGVRGYNNCYSFMLPICSDKYEISGYLTSCLLGSGLAFAYAFQHKDGSTRRKLKQFMNSHLSFHENYKPADISALVIQYLNGNLASGFLIKQVLPYLENRKKTNLVKSCIFLLENKAETESKNVSFIEALYVSILGLFCNENRDLNAKVVQNILNSLRNMTKTGISHYVAIASKIIGNGIGAWRQCFTTEQIMEICREFLRDAGSHDAVYKKILYRGVTKIACHDFMLYLKFLSHDLEDMETDKKYPKTCLSSLKHLVIQKYEEFPRFLPDIIEVILKTLNPHNPILRKNCLEKASTLLKKLVHKLPMVAFSQVTQRLAIGTLDKFIVIYDLKTASQWKILEGHEDAVCAIDFDKKGNKIASYCAIGSTLRIFKIEKGFFHDILSSSSKPSKTVPLQKVVNSAQNYKEFLNIVKIDWTVTGDISLRREDGQTYKISV</sequence>
<dbReference type="InterPro" id="IPR015943">
    <property type="entry name" value="WD40/YVTN_repeat-like_dom_sf"/>
</dbReference>
<dbReference type="EMBL" id="CAJZBQ010000049">
    <property type="protein sequence ID" value="CAG9329834.1"/>
    <property type="molecule type" value="Genomic_DNA"/>
</dbReference>
<dbReference type="InterPro" id="IPR016024">
    <property type="entry name" value="ARM-type_fold"/>
</dbReference>
<dbReference type="PROSITE" id="PS50006">
    <property type="entry name" value="FHA_DOMAIN"/>
    <property type="match status" value="1"/>
</dbReference>
<keyword evidence="3" id="KW-1185">Reference proteome</keyword>
<feature type="domain" description="FHA" evidence="1">
    <location>
        <begin position="57"/>
        <end position="119"/>
    </location>
</feature>
<dbReference type="InterPro" id="IPR049916">
    <property type="entry name" value="WDR72-like"/>
</dbReference>
<dbReference type="InterPro" id="IPR011047">
    <property type="entry name" value="Quinoprotein_ADH-like_sf"/>
</dbReference>
<name>A0AAU9JVR8_9CILI</name>
<evidence type="ECO:0000313" key="2">
    <source>
        <dbReference type="EMBL" id="CAG9329834.1"/>
    </source>
</evidence>
<dbReference type="SUPFAM" id="SSF48371">
    <property type="entry name" value="ARM repeat"/>
    <property type="match status" value="1"/>
</dbReference>
<gene>
    <name evidence="2" type="ORF">BSTOLATCC_MIC49875</name>
</gene>
<dbReference type="Proteomes" id="UP001162131">
    <property type="component" value="Unassembled WGS sequence"/>
</dbReference>
<dbReference type="SUPFAM" id="SSF50978">
    <property type="entry name" value="WD40 repeat-like"/>
    <property type="match status" value="1"/>
</dbReference>
<dbReference type="AlphaFoldDB" id="A0AAU9JVR8"/>
<proteinExistence type="predicted"/>
<reference evidence="2" key="1">
    <citation type="submission" date="2021-09" db="EMBL/GenBank/DDBJ databases">
        <authorList>
            <consortium name="AG Swart"/>
            <person name="Singh M."/>
            <person name="Singh A."/>
            <person name="Seah K."/>
            <person name="Emmerich C."/>
        </authorList>
    </citation>
    <scope>NUCLEOTIDE SEQUENCE</scope>
    <source>
        <strain evidence="2">ATCC30299</strain>
    </source>
</reference>
<evidence type="ECO:0000259" key="1">
    <source>
        <dbReference type="PROSITE" id="PS50006"/>
    </source>
</evidence>
<dbReference type="SUPFAM" id="SSF50998">
    <property type="entry name" value="Quinoprotein alcohol dehydrogenase-like"/>
    <property type="match status" value="1"/>
</dbReference>
<comment type="caution">
    <text evidence="2">The sequence shown here is derived from an EMBL/GenBank/DDBJ whole genome shotgun (WGS) entry which is preliminary data.</text>
</comment>
<dbReference type="Pfam" id="PF00400">
    <property type="entry name" value="WD40"/>
    <property type="match status" value="2"/>
</dbReference>
<dbReference type="InterPro" id="IPR001680">
    <property type="entry name" value="WD40_rpt"/>
</dbReference>
<dbReference type="SMART" id="SM00320">
    <property type="entry name" value="WD40"/>
    <property type="match status" value="5"/>
</dbReference>
<evidence type="ECO:0000313" key="3">
    <source>
        <dbReference type="Proteomes" id="UP001162131"/>
    </source>
</evidence>
<protein>
    <recommendedName>
        <fullName evidence="1">FHA domain-containing protein</fullName>
    </recommendedName>
</protein>
<dbReference type="InterPro" id="IPR036322">
    <property type="entry name" value="WD40_repeat_dom_sf"/>
</dbReference>
<accession>A0AAU9JVR8</accession>
<dbReference type="PANTHER" id="PTHR44099:SF4">
    <property type="entry name" value="RABCONNECTIN-3B, ISOFORM A"/>
    <property type="match status" value="1"/>
</dbReference>